<sequence length="63" mass="7132">MDEFDTPIRLRPDGSIDTAYYIARSRELRSRQALDMAAEAGRTPGRLTRLLGRVLTLTRIARA</sequence>
<comment type="caution">
    <text evidence="1">The sequence shown here is derived from an EMBL/GenBank/DDBJ whole genome shotgun (WGS) entry which is preliminary data.</text>
</comment>
<dbReference type="OrthoDB" id="7872703at2"/>
<dbReference type="AlphaFoldDB" id="A0A0A0EDK4"/>
<reference evidence="1 2" key="1">
    <citation type="journal article" date="2015" name="Antonie Van Leeuwenhoek">
        <title>Pseudooceanicola atlanticus gen. nov. sp. nov., isolated from surface seawater of the Atlantic Ocean and reclassification of Oceanicola batsensis, Oceanicola marinus, Oceanicola nitratireducens, Oceanicola nanhaiensis, Oceanicola antarcticus and Oceanicola flagellatus, as Pseudooceanicola batsensis comb. nov., Pseudooceanicola marinus comb. nov., Pseudooceanicola nitratireducens comb. nov., Pseudooceanicola nanhaiensis comb. nov., Pseudooceanicola antarcticus comb. nov., and Pseudooceanicola flagellatus comb. nov.</title>
        <authorList>
            <person name="Lai Q."/>
            <person name="Li G."/>
            <person name="Liu X."/>
            <person name="Du Y."/>
            <person name="Sun F."/>
            <person name="Shao Z."/>
        </authorList>
    </citation>
    <scope>NUCLEOTIDE SEQUENCE [LARGE SCALE GENOMIC DNA]</scope>
    <source>
        <strain evidence="1 2">22II-s11g</strain>
    </source>
</reference>
<gene>
    <name evidence="1" type="ORF">ATO9_12745</name>
</gene>
<dbReference type="Proteomes" id="UP000030004">
    <property type="component" value="Unassembled WGS sequence"/>
</dbReference>
<accession>A0A0A0EDK4</accession>
<evidence type="ECO:0000313" key="1">
    <source>
        <dbReference type="EMBL" id="KGM48494.1"/>
    </source>
</evidence>
<protein>
    <submittedName>
        <fullName evidence="1">Uncharacterized protein</fullName>
    </submittedName>
</protein>
<proteinExistence type="predicted"/>
<dbReference type="RefSeq" id="WP_043749354.1">
    <property type="nucleotide sequence ID" value="NZ_AQQX01000004.1"/>
</dbReference>
<keyword evidence="2" id="KW-1185">Reference proteome</keyword>
<dbReference type="EMBL" id="AQQX01000004">
    <property type="protein sequence ID" value="KGM48494.1"/>
    <property type="molecule type" value="Genomic_DNA"/>
</dbReference>
<name>A0A0A0EDK4_9RHOB</name>
<dbReference type="STRING" id="1461694.ATO9_12745"/>
<evidence type="ECO:0000313" key="2">
    <source>
        <dbReference type="Proteomes" id="UP000030004"/>
    </source>
</evidence>
<organism evidence="1 2">
    <name type="scientific">Pseudooceanicola atlanticus</name>
    <dbReference type="NCBI Taxonomy" id="1461694"/>
    <lineage>
        <taxon>Bacteria</taxon>
        <taxon>Pseudomonadati</taxon>
        <taxon>Pseudomonadota</taxon>
        <taxon>Alphaproteobacteria</taxon>
        <taxon>Rhodobacterales</taxon>
        <taxon>Paracoccaceae</taxon>
        <taxon>Pseudooceanicola</taxon>
    </lineage>
</organism>